<dbReference type="Proteomes" id="UP001297540">
    <property type="component" value="Chromosome"/>
</dbReference>
<reference evidence="2" key="1">
    <citation type="submission" date="2023-06" db="EMBL/GenBank/DDBJ databases">
        <authorList>
            <consortium name="Clinical and Environmental Microbiology Branch: Whole genome sequencing antimicrobial resistance pathogens in the healthcare setting"/>
        </authorList>
    </citation>
    <scope>NUCLEOTIDE SEQUENCE</scope>
    <source>
        <strain evidence="2">2021CK-01020</strain>
    </source>
</reference>
<protein>
    <submittedName>
        <fullName evidence="2">Uncharacterized protein</fullName>
    </submittedName>
</protein>
<evidence type="ECO:0000256" key="1">
    <source>
        <dbReference type="SAM" id="Coils"/>
    </source>
</evidence>
<reference evidence="2" key="2">
    <citation type="submission" date="2023-10" db="EMBL/GenBank/DDBJ databases">
        <title>Pathogen: clinical or host-associated sample.</title>
        <authorList>
            <person name="Hergert J."/>
            <person name="Casey R."/>
            <person name="Wagner J."/>
            <person name="Young E.L."/>
            <person name="Oakeson K.F."/>
        </authorList>
    </citation>
    <scope>NUCLEOTIDE SEQUENCE</scope>
    <source>
        <strain evidence="2">2021CK-01020</strain>
    </source>
</reference>
<keyword evidence="1" id="KW-0175">Coiled coil</keyword>
<feature type="coiled-coil region" evidence="1">
    <location>
        <begin position="310"/>
        <end position="391"/>
    </location>
</feature>
<dbReference type="EMBL" id="CP136986">
    <property type="protein sequence ID" value="WOS81204.1"/>
    <property type="molecule type" value="Genomic_DNA"/>
</dbReference>
<gene>
    <name evidence="2" type="ORF">L4V69_19160</name>
</gene>
<evidence type="ECO:0000313" key="3">
    <source>
        <dbReference type="Proteomes" id="UP001297540"/>
    </source>
</evidence>
<sequence length="694" mass="76899">MTVQLKVVAVKTKLGWSLVENPHKLFRKSGEVEMRGADVASLRFGEWVKFQVGPSERKDQWRATRHHRLYAYYDLSSAQSVEEARQTLTFNGVATHRPPGIWMIRINGDQVVQIEFTRSGDDLLLASHITTLPAYEFDQDSVISMPTGSSEHLFYDLGSDAKPCYTYDWTPESGYIERVIRRLAGFQSPQLAEIISWLQQHADERTGRITVNPDDVLAAHEALRSGELAKRLNAEQTLLRSLVDALTGDARMAGLLERERNALIEQERNTIHTNLEMQLAVEMELQRDLRTSQLEVQLKEHEAASRAQIKEQLDHDRQEAESAIAAYQAAQKVEIDKVICSRLAALEQEKAELTEYCANLSQSRDELILTLHELEIKAEDLNALVGDLSAAVTILKEQREHGTAEVERLKEISRVASEGRGYAPVTVVPFYRPKHSTAWCCSEAGEVLKNCALLTSNGKKLMEQFIALSLAGEIPLLVGPDVADFLLVAESLVASGRSARLEADPTILTFEDLWVRAGTGLPTSLAQGLTLASSQEPCSVLGVIDRAERSAARFWLPALTDRARRGDLPRRLLLCATVEDDSCEEAEALRGSQIWLPVKEAIAKDAATVAPLWLSPSQYRELDPGDCPVESIEGGLNVAQKLANRLGLVNTLRAVRSAAEVATFYKGKEAIDAIARMNTLFLNSVGSEQPAVAY</sequence>
<dbReference type="RefSeq" id="WP_169309831.1">
    <property type="nucleotide sequence ID" value="NZ_AP014622.1"/>
</dbReference>
<proteinExistence type="predicted"/>
<accession>A0AAQ3LVI5</accession>
<organism evidence="2 3">
    <name type="scientific">Pseudomonas aeruginosa</name>
    <dbReference type="NCBI Taxonomy" id="287"/>
    <lineage>
        <taxon>Bacteria</taxon>
        <taxon>Pseudomonadati</taxon>
        <taxon>Pseudomonadota</taxon>
        <taxon>Gammaproteobacteria</taxon>
        <taxon>Pseudomonadales</taxon>
        <taxon>Pseudomonadaceae</taxon>
        <taxon>Pseudomonas</taxon>
    </lineage>
</organism>
<name>A0AAQ3LVI5_PSEAI</name>
<evidence type="ECO:0000313" key="2">
    <source>
        <dbReference type="EMBL" id="WOS81204.1"/>
    </source>
</evidence>
<dbReference type="AlphaFoldDB" id="A0AAQ3LVI5"/>